<dbReference type="InterPro" id="IPR050951">
    <property type="entry name" value="Retrovirus_Pol_polyprotein"/>
</dbReference>
<evidence type="ECO:0000256" key="5">
    <source>
        <dbReference type="ARBA" id="ARBA00022759"/>
    </source>
</evidence>
<keyword evidence="6" id="KW-0378">Hydrolase</keyword>
<name>A0ABY6L208_9ARAC</name>
<reference evidence="10 11" key="1">
    <citation type="submission" date="2022-01" db="EMBL/GenBank/DDBJ databases">
        <title>A chromosomal length assembly of Cordylochernes scorpioides.</title>
        <authorList>
            <person name="Zeh D."/>
            <person name="Zeh J."/>
        </authorList>
    </citation>
    <scope>NUCLEOTIDE SEQUENCE [LARGE SCALE GENOMIC DNA]</scope>
    <source>
        <strain evidence="10">IN4F17</strain>
        <tissue evidence="10">Whole Body</tissue>
    </source>
</reference>
<gene>
    <name evidence="10" type="ORF">LAZ67_12002753</name>
</gene>
<dbReference type="InterPro" id="IPR036397">
    <property type="entry name" value="RNaseH_sf"/>
</dbReference>
<evidence type="ECO:0000256" key="4">
    <source>
        <dbReference type="ARBA" id="ARBA00022722"/>
    </source>
</evidence>
<dbReference type="SUPFAM" id="SSF56672">
    <property type="entry name" value="DNA/RNA polymerases"/>
    <property type="match status" value="1"/>
</dbReference>
<keyword evidence="3" id="KW-0548">Nucleotidyltransferase</keyword>
<accession>A0ABY6L208</accession>
<evidence type="ECO:0000256" key="6">
    <source>
        <dbReference type="ARBA" id="ARBA00022801"/>
    </source>
</evidence>
<dbReference type="PROSITE" id="PS50994">
    <property type="entry name" value="INTEGRASE"/>
    <property type="match status" value="1"/>
</dbReference>
<keyword evidence="7" id="KW-0695">RNA-directed DNA polymerase</keyword>
<evidence type="ECO:0000256" key="2">
    <source>
        <dbReference type="ARBA" id="ARBA00022679"/>
    </source>
</evidence>
<dbReference type="Gene3D" id="3.10.10.10">
    <property type="entry name" value="HIV Type 1 Reverse Transcriptase, subunit A, domain 1"/>
    <property type="match status" value="1"/>
</dbReference>
<keyword evidence="11" id="KW-1185">Reference proteome</keyword>
<dbReference type="InterPro" id="IPR000477">
    <property type="entry name" value="RT_dom"/>
</dbReference>
<dbReference type="Gene3D" id="3.30.420.10">
    <property type="entry name" value="Ribonuclease H-like superfamily/Ribonuclease H"/>
    <property type="match status" value="2"/>
</dbReference>
<dbReference type="Proteomes" id="UP001235939">
    <property type="component" value="Chromosome 12"/>
</dbReference>
<evidence type="ECO:0000259" key="8">
    <source>
        <dbReference type="PROSITE" id="PS50878"/>
    </source>
</evidence>
<feature type="domain" description="Integrase catalytic" evidence="9">
    <location>
        <begin position="1023"/>
        <end position="1180"/>
    </location>
</feature>
<dbReference type="Pfam" id="PF01498">
    <property type="entry name" value="HTH_Tnp_Tc3_2"/>
    <property type="match status" value="1"/>
</dbReference>
<dbReference type="PANTHER" id="PTHR37984">
    <property type="entry name" value="PROTEIN CBG26694"/>
    <property type="match status" value="1"/>
</dbReference>
<dbReference type="SUPFAM" id="SSF53098">
    <property type="entry name" value="Ribonuclease H-like"/>
    <property type="match status" value="1"/>
</dbReference>
<dbReference type="InterPro" id="IPR001584">
    <property type="entry name" value="Integrase_cat-core"/>
</dbReference>
<dbReference type="CDD" id="cd00303">
    <property type="entry name" value="retropepsin_like"/>
    <property type="match status" value="1"/>
</dbReference>
<dbReference type="InterPro" id="IPR043502">
    <property type="entry name" value="DNA/RNA_pol_sf"/>
</dbReference>
<evidence type="ECO:0000259" key="9">
    <source>
        <dbReference type="PROSITE" id="PS50994"/>
    </source>
</evidence>
<dbReference type="Gene3D" id="2.40.70.10">
    <property type="entry name" value="Acid Proteases"/>
    <property type="match status" value="1"/>
</dbReference>
<dbReference type="EC" id="2.7.7.49" evidence="1"/>
<dbReference type="Gene3D" id="3.30.70.270">
    <property type="match status" value="2"/>
</dbReference>
<dbReference type="Pfam" id="PF00078">
    <property type="entry name" value="RVT_1"/>
    <property type="match status" value="1"/>
</dbReference>
<dbReference type="InterPro" id="IPR021109">
    <property type="entry name" value="Peptidase_aspartic_dom_sf"/>
</dbReference>
<evidence type="ECO:0000256" key="3">
    <source>
        <dbReference type="ARBA" id="ARBA00022695"/>
    </source>
</evidence>
<dbReference type="InterPro" id="IPR041588">
    <property type="entry name" value="Integrase_H2C2"/>
</dbReference>
<dbReference type="Pfam" id="PF17921">
    <property type="entry name" value="Integrase_H2C2"/>
    <property type="match status" value="1"/>
</dbReference>
<keyword evidence="4" id="KW-0540">Nuclease</keyword>
<evidence type="ECO:0000313" key="10">
    <source>
        <dbReference type="EMBL" id="UYV75176.1"/>
    </source>
</evidence>
<dbReference type="SUPFAM" id="SSF50630">
    <property type="entry name" value="Acid proteases"/>
    <property type="match status" value="1"/>
</dbReference>
<dbReference type="InterPro" id="IPR024650">
    <property type="entry name" value="Peptidase_A2B"/>
</dbReference>
<dbReference type="InterPro" id="IPR043128">
    <property type="entry name" value="Rev_trsase/Diguanyl_cyclase"/>
</dbReference>
<evidence type="ECO:0000313" key="11">
    <source>
        <dbReference type="Proteomes" id="UP001235939"/>
    </source>
</evidence>
<keyword evidence="5" id="KW-0255">Endonuclease</keyword>
<sequence length="1445" mass="167809">MAQPAGSLVLYFRDDKVIGFGLHSGEEIIDIPEEYQSPECHERTFRYGKKPMAFYLKKDSNRFVGVPNGLIQWYANGEFDKIKLIKQDMQEEEMDLADSTMESILRTMANQQRLMTDFLLTNKSEIRVGRPVKMDVATFDGRNVDPKIWIKVYENICENNGWVRDKARINGMRSYLSGSALLWFDNKYQDEEEYCWKDWKQEFMGSFNENPIVSYDHAFNWRYRGGSLVEYFYQKQGKMRLGMPGLSEELLIIGIIHGLPQHMQEQLATANIKCKQSLLKLLENIRPSARTPGTVKKPVHFTENSDTRLYHAENDGNGLYLSKKLTSMGSPIPWSKSTIFSICDSPHSLIDVTINSHLVKAYLDSGSSLNLIHENLTQKNKWKTYPTKTLINTINQNKFTATEAIDLVLEAGEQTIKIQAIVLPDMPFDLLIGKPTLKSMKVKWDFFTDQISFFSETGPNLVTRRDVEVKYPSLCKRTSPIISKFEVDFGLQENFRVVSAKPYRLENTKRNWLNVKIRSMLSEGIIRPSNSAFASPCIVIPKKNGDYRLCVDYRRINDETLLDPFPFPRIDDIINVFGGCRFFSKLDLKDGFWQLGVSENTRKYTAFVTPSGHYEFLKLPFGWKNSPAKFQRIMTTILGDLLGDKVVAYIDDICCGGYTQEDCSILTHRILERLTTAGLVLNLDKCQFCVPRIDLLGRVIDGDTKKIRAEVTEKVRNMKRPYNLRSLQCFTGLTNHFRAFIKDYAHIVRPLDKLKGKDVTFEWDSECETAYQKLIALITEEPILRVPDGRLPFELSTDASYYGTGAILYQRDLQEKRCKQLRVISYYSYTFTKAEQNYSVTEKECLAVLKAVKHFRSYLESRPFVVHTDHRALTQLLSCGELRDRLARWQLFLRSFNIIINHRSGKELRDADALSRLCVSVPDKSDEQTFWLKHKALELEYDEQRKSYLVTPEQVPGILGLYHDDPKSGGHSGFWRTYYTIKNRFWWRNMKGDIRRYVQTCSTCQKVKAKYRSTSDQMSLPVQSHVPFHTVHVDFAELKKKSESNASTQSFLVVIDEATRIVYAKSMKQSGKALKEYFADHPILKNVKKIISDRGTSFTRGEFYNWTQEKGIGFLHTSPYHPAGNGLAERVIQEIKTFMECYPQFPKGWKCCLEAAVHYHNRHHNTYLGCSPWYKWKGTVPVVPADEELGLQLHRIETETNDKQRHNYRLRTKYYYNRNRRRPADVKPGDSILVKHQYTGWHFWSIGKMEIGSRVGRNQTTVMRICDRWMQEGTTDRRIRSHPPQCTTSRADRQIVRMAVTDRSVTSRTVAHHIQSVMHHPVSARTIRRRLQQSGLSARRPLLRLPSTQNHRRLRRQWRDERRMWTAEWNEIVFTDESRFCLHHHDGRIRVWRHPGDRMLNSCVMHRHTGPAPGIMVWGGIGYHSCTPLVRIAGTLNSQRYISEV</sequence>
<dbReference type="InterPro" id="IPR041373">
    <property type="entry name" value="RT_RNaseH"/>
</dbReference>
<evidence type="ECO:0000256" key="7">
    <source>
        <dbReference type="ARBA" id="ARBA00022918"/>
    </source>
</evidence>
<dbReference type="InterPro" id="IPR002492">
    <property type="entry name" value="Transposase_Tc1-like"/>
</dbReference>
<dbReference type="Gene3D" id="1.10.340.70">
    <property type="match status" value="1"/>
</dbReference>
<organism evidence="10 11">
    <name type="scientific">Cordylochernes scorpioides</name>
    <dbReference type="NCBI Taxonomy" id="51811"/>
    <lineage>
        <taxon>Eukaryota</taxon>
        <taxon>Metazoa</taxon>
        <taxon>Ecdysozoa</taxon>
        <taxon>Arthropoda</taxon>
        <taxon>Chelicerata</taxon>
        <taxon>Arachnida</taxon>
        <taxon>Pseudoscorpiones</taxon>
        <taxon>Cheliferoidea</taxon>
        <taxon>Chernetidae</taxon>
        <taxon>Cordylochernes</taxon>
    </lineage>
</organism>
<evidence type="ECO:0000256" key="1">
    <source>
        <dbReference type="ARBA" id="ARBA00012493"/>
    </source>
</evidence>
<dbReference type="PANTHER" id="PTHR37984:SF5">
    <property type="entry name" value="PROTEIN NYNRIN-LIKE"/>
    <property type="match status" value="1"/>
</dbReference>
<keyword evidence="2" id="KW-0808">Transferase</keyword>
<dbReference type="PROSITE" id="PS50878">
    <property type="entry name" value="RT_POL"/>
    <property type="match status" value="1"/>
</dbReference>
<dbReference type="Pfam" id="PF17917">
    <property type="entry name" value="RT_RNaseH"/>
    <property type="match status" value="1"/>
</dbReference>
<proteinExistence type="predicted"/>
<feature type="domain" description="Reverse transcriptase" evidence="8">
    <location>
        <begin position="521"/>
        <end position="700"/>
    </location>
</feature>
<dbReference type="CDD" id="cd01647">
    <property type="entry name" value="RT_LTR"/>
    <property type="match status" value="1"/>
</dbReference>
<dbReference type="Pfam" id="PF12384">
    <property type="entry name" value="Peptidase_A2B"/>
    <property type="match status" value="1"/>
</dbReference>
<dbReference type="InterPro" id="IPR012337">
    <property type="entry name" value="RNaseH-like_sf"/>
</dbReference>
<dbReference type="CDD" id="cd09274">
    <property type="entry name" value="RNase_HI_RT_Ty3"/>
    <property type="match status" value="1"/>
</dbReference>
<dbReference type="EMBL" id="CP092874">
    <property type="protein sequence ID" value="UYV75176.1"/>
    <property type="molecule type" value="Genomic_DNA"/>
</dbReference>
<protein>
    <recommendedName>
        <fullName evidence="1">RNA-directed DNA polymerase</fullName>
        <ecNumber evidence="1">2.7.7.49</ecNumber>
    </recommendedName>
</protein>